<dbReference type="InterPro" id="IPR016071">
    <property type="entry name" value="Staphylococal_nuclease_OB-fold"/>
</dbReference>
<dbReference type="PROSITE" id="PS01123">
    <property type="entry name" value="TNASE_1"/>
    <property type="match status" value="1"/>
</dbReference>
<dbReference type="GO" id="GO:0003676">
    <property type="term" value="F:nucleic acid binding"/>
    <property type="evidence" value="ECO:0007669"/>
    <property type="project" value="InterPro"/>
</dbReference>
<dbReference type="PANTHER" id="PTHR12302:SF3">
    <property type="entry name" value="SERINE_THREONINE-PROTEIN KINASE 31"/>
    <property type="match status" value="1"/>
</dbReference>
<evidence type="ECO:0000256" key="1">
    <source>
        <dbReference type="ARBA" id="ARBA00022722"/>
    </source>
</evidence>
<gene>
    <name evidence="5" type="ORF">AVDCRST_MAG50-1674</name>
</gene>
<accession>A0A6J4HNS8</accession>
<dbReference type="PROSITE" id="PS01284">
    <property type="entry name" value="TNASE_2"/>
    <property type="match status" value="1"/>
</dbReference>
<protein>
    <recommendedName>
        <fullName evidence="4">TNase-like domain-containing protein</fullName>
    </recommendedName>
</protein>
<evidence type="ECO:0000256" key="3">
    <source>
        <dbReference type="ARBA" id="ARBA00022801"/>
    </source>
</evidence>
<dbReference type="EMBL" id="CADCTF010000053">
    <property type="protein sequence ID" value="CAA9228873.1"/>
    <property type="molecule type" value="Genomic_DNA"/>
</dbReference>
<organism evidence="5">
    <name type="scientific">uncultured Acidimicrobiales bacterium</name>
    <dbReference type="NCBI Taxonomy" id="310071"/>
    <lineage>
        <taxon>Bacteria</taxon>
        <taxon>Bacillati</taxon>
        <taxon>Actinomycetota</taxon>
        <taxon>Acidimicrobiia</taxon>
        <taxon>Acidimicrobiales</taxon>
        <taxon>environmental samples</taxon>
    </lineage>
</organism>
<dbReference type="PROSITE" id="PS51257">
    <property type="entry name" value="PROKAR_LIPOPROTEIN"/>
    <property type="match status" value="1"/>
</dbReference>
<dbReference type="SUPFAM" id="SSF50199">
    <property type="entry name" value="Staphylococcal nuclease"/>
    <property type="match status" value="1"/>
</dbReference>
<keyword evidence="1" id="KW-0540">Nuclease</keyword>
<sequence>MTVHLRSRASAHRLVVGALVVSVLVGACGDSDDAVAGAEAALGEATVTKVTDGDTIRVRISGQDEPVRLIGIDTPETHGQGGLRECYGSEASARTAALLPIGSKVRLVRDAEARDRYGRLLAYVYRDSDDLFVNLTLAREGYAAVLTIPPNVAHTEAFVSAAARARDEQRGLWGRCGGADTPLG</sequence>
<dbReference type="AlphaFoldDB" id="A0A6J4HNS8"/>
<dbReference type="GO" id="GO:0016787">
    <property type="term" value="F:hydrolase activity"/>
    <property type="evidence" value="ECO:0007669"/>
    <property type="project" value="UniProtKB-KW"/>
</dbReference>
<feature type="domain" description="TNase-like" evidence="4">
    <location>
        <begin position="41"/>
        <end position="175"/>
    </location>
</feature>
<dbReference type="PANTHER" id="PTHR12302">
    <property type="entry name" value="EBNA2 BINDING PROTEIN P100"/>
    <property type="match status" value="1"/>
</dbReference>
<dbReference type="InterPro" id="IPR002071">
    <property type="entry name" value="Thermonucl_AS"/>
</dbReference>
<keyword evidence="3" id="KW-0378">Hydrolase</keyword>
<proteinExistence type="predicted"/>
<keyword evidence="2" id="KW-0255">Endonuclease</keyword>
<dbReference type="SMART" id="SM00318">
    <property type="entry name" value="SNc"/>
    <property type="match status" value="1"/>
</dbReference>
<dbReference type="PROSITE" id="PS50830">
    <property type="entry name" value="TNASE_3"/>
    <property type="match status" value="1"/>
</dbReference>
<dbReference type="Gene3D" id="2.40.50.90">
    <property type="match status" value="1"/>
</dbReference>
<evidence type="ECO:0000259" key="4">
    <source>
        <dbReference type="PROSITE" id="PS50830"/>
    </source>
</evidence>
<reference evidence="5" key="1">
    <citation type="submission" date="2020-02" db="EMBL/GenBank/DDBJ databases">
        <authorList>
            <person name="Meier V. D."/>
        </authorList>
    </citation>
    <scope>NUCLEOTIDE SEQUENCE</scope>
    <source>
        <strain evidence="5">AVDCRST_MAG50</strain>
    </source>
</reference>
<dbReference type="InterPro" id="IPR035437">
    <property type="entry name" value="SNase_OB-fold_sf"/>
</dbReference>
<dbReference type="Pfam" id="PF00565">
    <property type="entry name" value="SNase"/>
    <property type="match status" value="1"/>
</dbReference>
<evidence type="ECO:0000256" key="2">
    <source>
        <dbReference type="ARBA" id="ARBA00022759"/>
    </source>
</evidence>
<name>A0A6J4HNS8_9ACTN</name>
<dbReference type="GO" id="GO:0004519">
    <property type="term" value="F:endonuclease activity"/>
    <property type="evidence" value="ECO:0007669"/>
    <property type="project" value="UniProtKB-KW"/>
</dbReference>
<evidence type="ECO:0000313" key="5">
    <source>
        <dbReference type="EMBL" id="CAA9228873.1"/>
    </source>
</evidence>